<dbReference type="SUPFAM" id="SSF63825">
    <property type="entry name" value="YWTD domain"/>
    <property type="match status" value="1"/>
</dbReference>
<accession>A0ABY6D6Y4</accession>
<evidence type="ECO:0000313" key="6">
    <source>
        <dbReference type="Proteomes" id="UP001062165"/>
    </source>
</evidence>
<gene>
    <name evidence="5" type="ORF">N7E81_00530</name>
</gene>
<protein>
    <submittedName>
        <fullName evidence="5">SdiA-regulated domain-containing protein</fullName>
    </submittedName>
</protein>
<name>A0ABY6D6Y4_9BACT</name>
<evidence type="ECO:0000256" key="4">
    <source>
        <dbReference type="SAM" id="SignalP"/>
    </source>
</evidence>
<dbReference type="Proteomes" id="UP001062165">
    <property type="component" value="Chromosome"/>
</dbReference>
<organism evidence="5 6">
    <name type="scientific">Reichenbachiella carrageenanivorans</name>
    <dbReference type="NCBI Taxonomy" id="2979869"/>
    <lineage>
        <taxon>Bacteria</taxon>
        <taxon>Pseudomonadati</taxon>
        <taxon>Bacteroidota</taxon>
        <taxon>Cytophagia</taxon>
        <taxon>Cytophagales</taxon>
        <taxon>Reichenbachiellaceae</taxon>
        <taxon>Reichenbachiella</taxon>
    </lineage>
</organism>
<dbReference type="EMBL" id="CP106735">
    <property type="protein sequence ID" value="UXX79595.1"/>
    <property type="molecule type" value="Genomic_DNA"/>
</dbReference>
<keyword evidence="3" id="KW-0472">Membrane</keyword>
<reference evidence="5" key="1">
    <citation type="submission" date="2022-10" db="EMBL/GenBank/DDBJ databases">
        <title>Comparative genomics and taxonomic characterization of three novel marine species of genus Reichenbachiella exhibiting antioxidant and polysaccharide degradation activities.</title>
        <authorList>
            <person name="Muhammad N."/>
            <person name="Lee Y.-J."/>
            <person name="Ko J."/>
            <person name="Kim S.-G."/>
        </authorList>
    </citation>
    <scope>NUCLEOTIDE SEQUENCE</scope>
    <source>
        <strain evidence="5">Wsw4-B4</strain>
    </source>
</reference>
<dbReference type="Pfam" id="PF06977">
    <property type="entry name" value="SdiA-regulated"/>
    <property type="match status" value="1"/>
</dbReference>
<dbReference type="RefSeq" id="WP_263051326.1">
    <property type="nucleotide sequence ID" value="NZ_CP106735.1"/>
</dbReference>
<evidence type="ECO:0000256" key="3">
    <source>
        <dbReference type="ARBA" id="ARBA00023136"/>
    </source>
</evidence>
<dbReference type="InterPro" id="IPR009722">
    <property type="entry name" value="YjiK/CarP"/>
</dbReference>
<comment type="subcellular location">
    <subcellularLocation>
        <location evidence="1">Cell membrane</location>
    </subcellularLocation>
</comment>
<sequence length="297" mass="34054">MRTLTLSLAILLSCRWFAASQDTSAYQELSFISIHQMAPMDSLNFDFSGIVSKGDSIFIVADKPWNTFLYSITFSEKKWIAHPYRQISSTEKLDLEAVDHCNGFFYLANEFRGSIYRLPTSTAEVQTLPINFKENNLAPSTWKNAGWEGLTIDCENQVMYLVKERQPRNIVVVDMNRWGILDQFDIPQTESNDFSDAKYLNGHLYLLERNGNYITKVNTKTKTVVEKYHYRHIASHPNGKLYAPEKYGMAEALLLTDNEIWIGLDNNGLEVTDHAKDTYQLTGHTPVIIKFKRPAGF</sequence>
<evidence type="ECO:0000256" key="1">
    <source>
        <dbReference type="ARBA" id="ARBA00004236"/>
    </source>
</evidence>
<keyword evidence="6" id="KW-1185">Reference proteome</keyword>
<feature type="signal peptide" evidence="4">
    <location>
        <begin position="1"/>
        <end position="18"/>
    </location>
</feature>
<evidence type="ECO:0000256" key="2">
    <source>
        <dbReference type="ARBA" id="ARBA00022475"/>
    </source>
</evidence>
<feature type="chain" id="PRO_5046840509" evidence="4">
    <location>
        <begin position="19"/>
        <end position="297"/>
    </location>
</feature>
<proteinExistence type="predicted"/>
<evidence type="ECO:0000313" key="5">
    <source>
        <dbReference type="EMBL" id="UXX79595.1"/>
    </source>
</evidence>
<keyword evidence="2" id="KW-1003">Cell membrane</keyword>
<keyword evidence="4" id="KW-0732">Signal</keyword>